<name>A0A939DZ83_9MICO</name>
<dbReference type="PRINTS" id="PR00038">
    <property type="entry name" value="HTHLUXR"/>
</dbReference>
<reference evidence="5" key="1">
    <citation type="submission" date="2020-12" db="EMBL/GenBank/DDBJ databases">
        <title>PHA producing bacteria isolated from mangrove.</title>
        <authorList>
            <person name="Zheng W."/>
            <person name="Yu S."/>
            <person name="Huang Y."/>
        </authorList>
    </citation>
    <scope>NUCLEOTIDE SEQUENCE</scope>
    <source>
        <strain evidence="5">GN8-5</strain>
    </source>
</reference>
<keyword evidence="2" id="KW-0238">DNA-binding</keyword>
<dbReference type="PANTHER" id="PTHR44688">
    <property type="entry name" value="DNA-BINDING TRANSCRIPTIONAL ACTIVATOR DEVR_DOSR"/>
    <property type="match status" value="1"/>
</dbReference>
<keyword evidence="1" id="KW-0805">Transcription regulation</keyword>
<dbReference type="PANTHER" id="PTHR44688:SF16">
    <property type="entry name" value="DNA-BINDING TRANSCRIPTIONAL ACTIVATOR DEVR_DOSR"/>
    <property type="match status" value="1"/>
</dbReference>
<dbReference type="PROSITE" id="PS50043">
    <property type="entry name" value="HTH_LUXR_2"/>
    <property type="match status" value="1"/>
</dbReference>
<dbReference type="EMBL" id="JAEMWU010000002">
    <property type="protein sequence ID" value="MBN8206728.1"/>
    <property type="molecule type" value="Genomic_DNA"/>
</dbReference>
<dbReference type="SUPFAM" id="SSF46894">
    <property type="entry name" value="C-terminal effector domain of the bipartite response regulators"/>
    <property type="match status" value="1"/>
</dbReference>
<dbReference type="InterPro" id="IPR016032">
    <property type="entry name" value="Sig_transdc_resp-reg_C-effctor"/>
</dbReference>
<feature type="domain" description="HTH luxR-type" evidence="4">
    <location>
        <begin position="294"/>
        <end position="359"/>
    </location>
</feature>
<evidence type="ECO:0000256" key="2">
    <source>
        <dbReference type="ARBA" id="ARBA00023125"/>
    </source>
</evidence>
<organism evidence="5 6">
    <name type="scientific">Microbacterium esteraromaticum</name>
    <dbReference type="NCBI Taxonomy" id="57043"/>
    <lineage>
        <taxon>Bacteria</taxon>
        <taxon>Bacillati</taxon>
        <taxon>Actinomycetota</taxon>
        <taxon>Actinomycetes</taxon>
        <taxon>Micrococcales</taxon>
        <taxon>Microbacteriaceae</taxon>
        <taxon>Microbacterium</taxon>
    </lineage>
</organism>
<dbReference type="Pfam" id="PF00196">
    <property type="entry name" value="GerE"/>
    <property type="match status" value="1"/>
</dbReference>
<proteinExistence type="predicted"/>
<gene>
    <name evidence="5" type="ORF">JF543_12265</name>
</gene>
<dbReference type="InterPro" id="IPR000792">
    <property type="entry name" value="Tscrpt_reg_LuxR_C"/>
</dbReference>
<dbReference type="AlphaFoldDB" id="A0A939DZ83"/>
<dbReference type="GO" id="GO:0006355">
    <property type="term" value="P:regulation of DNA-templated transcription"/>
    <property type="evidence" value="ECO:0007669"/>
    <property type="project" value="InterPro"/>
</dbReference>
<accession>A0A939DZ83</accession>
<dbReference type="Proteomes" id="UP000664385">
    <property type="component" value="Unassembled WGS sequence"/>
</dbReference>
<evidence type="ECO:0000256" key="1">
    <source>
        <dbReference type="ARBA" id="ARBA00023015"/>
    </source>
</evidence>
<dbReference type="GO" id="GO:0003677">
    <property type="term" value="F:DNA binding"/>
    <property type="evidence" value="ECO:0007669"/>
    <property type="project" value="UniProtKB-KW"/>
</dbReference>
<protein>
    <submittedName>
        <fullName evidence="5">Helix-turn-helix transcriptional regulator</fullName>
    </submittedName>
</protein>
<evidence type="ECO:0000313" key="6">
    <source>
        <dbReference type="Proteomes" id="UP000664385"/>
    </source>
</evidence>
<dbReference type="InterPro" id="IPR036388">
    <property type="entry name" value="WH-like_DNA-bd_sf"/>
</dbReference>
<evidence type="ECO:0000256" key="3">
    <source>
        <dbReference type="ARBA" id="ARBA00023163"/>
    </source>
</evidence>
<evidence type="ECO:0000313" key="5">
    <source>
        <dbReference type="EMBL" id="MBN8206728.1"/>
    </source>
</evidence>
<sequence length="373" mass="40704">MQQGITEILAADSERAMSLFSQAYHESGNPPFRHFAGVSAAANAAMLAAVEGHADAATTWLARVGDTAELPTWCRDLLTIGATIASTVMATDARDLGTARVYADRLSDAGDQFELWPFQVYALTQYDLARHEPVVAFERLKRIGFERGIDVTSVPIANHLVFRAYLDTLIDVAEGGLVLRLAEGAGEPLRSLIPVARTHQLAGDHRAAAQVSARALRRIRMPLRDMREASLIHAVARMRLGDAESALRSFTIATSGDAVSLPSLFSRQHAQDIADIHALAGIDYAAQHPCPERRSIEIISLTRRERAILQRLADGLSATEIAVEAFNSPNTIKTHIKRIYKKLGVSSRAEALAAADQQGLIRWHHPEDTRNAS</sequence>
<dbReference type="Gene3D" id="1.10.10.10">
    <property type="entry name" value="Winged helix-like DNA-binding domain superfamily/Winged helix DNA-binding domain"/>
    <property type="match status" value="1"/>
</dbReference>
<comment type="caution">
    <text evidence="5">The sequence shown here is derived from an EMBL/GenBank/DDBJ whole genome shotgun (WGS) entry which is preliminary data.</text>
</comment>
<dbReference type="SMART" id="SM00421">
    <property type="entry name" value="HTH_LUXR"/>
    <property type="match status" value="1"/>
</dbReference>
<dbReference type="RefSeq" id="WP_206824535.1">
    <property type="nucleotide sequence ID" value="NZ_JAEMWU010000002.1"/>
</dbReference>
<keyword evidence="3" id="KW-0804">Transcription</keyword>
<evidence type="ECO:0000259" key="4">
    <source>
        <dbReference type="PROSITE" id="PS50043"/>
    </source>
</evidence>
<dbReference type="CDD" id="cd06170">
    <property type="entry name" value="LuxR_C_like"/>
    <property type="match status" value="1"/>
</dbReference>